<protein>
    <submittedName>
        <fullName evidence="1">Uncharacterized protein</fullName>
    </submittedName>
</protein>
<keyword evidence="2" id="KW-1185">Reference proteome</keyword>
<proteinExistence type="predicted"/>
<dbReference type="EMBL" id="PXNN01000017">
    <property type="protein sequence ID" value="PSF06471.1"/>
    <property type="molecule type" value="Genomic_DNA"/>
</dbReference>
<evidence type="ECO:0000313" key="2">
    <source>
        <dbReference type="Proteomes" id="UP000238385"/>
    </source>
</evidence>
<evidence type="ECO:0000313" key="1">
    <source>
        <dbReference type="EMBL" id="PSF06471.1"/>
    </source>
</evidence>
<dbReference type="AlphaFoldDB" id="A0A2T1K8J6"/>
<name>A0A2T1K8J6_9GAMM</name>
<dbReference type="Proteomes" id="UP000238385">
    <property type="component" value="Unassembled WGS sequence"/>
</dbReference>
<accession>A0A2T1K8J6</accession>
<gene>
    <name evidence="1" type="ORF">C7H08_15295</name>
</gene>
<reference evidence="1 2" key="1">
    <citation type="submission" date="2018-03" db="EMBL/GenBank/DDBJ databases">
        <title>Marinobacter brunus sp. nov., a marine bacterium of Gamma-proteobacteria isolated from the surface seawater of the South China Sea.</title>
        <authorList>
            <person name="Cheng H."/>
            <person name="Wu Y.-H."/>
            <person name="Xamxidin M."/>
            <person name="Xu X.-W."/>
        </authorList>
    </citation>
    <scope>NUCLEOTIDE SEQUENCE [LARGE SCALE GENOMIC DNA]</scope>
    <source>
        <strain evidence="1 2">JCM 30472</strain>
    </source>
</reference>
<organism evidence="1 2">
    <name type="scientific">Marinobacter halophilus</name>
    <dbReference type="NCBI Taxonomy" id="1323740"/>
    <lineage>
        <taxon>Bacteria</taxon>
        <taxon>Pseudomonadati</taxon>
        <taxon>Pseudomonadota</taxon>
        <taxon>Gammaproteobacteria</taxon>
        <taxon>Pseudomonadales</taxon>
        <taxon>Marinobacteraceae</taxon>
        <taxon>Marinobacter</taxon>
    </lineage>
</organism>
<comment type="caution">
    <text evidence="1">The sequence shown here is derived from an EMBL/GenBank/DDBJ whole genome shotgun (WGS) entry which is preliminary data.</text>
</comment>
<sequence>MKSCGCNTGLKFQSTIIMGKSFPIIINSSQYGWMGTLRMVRALLLFGNSGAVPMVQVDLQCTTTRGPQEYQRGTSNIMLSFLLQTKGDGWK</sequence>